<dbReference type="RefSeq" id="WP_090092879.1">
    <property type="nucleotide sequence ID" value="NZ_FOMG01000023.1"/>
</dbReference>
<evidence type="ECO:0000256" key="5">
    <source>
        <dbReference type="ARBA" id="ARBA00023316"/>
    </source>
</evidence>
<dbReference type="Gene3D" id="2.40.440.10">
    <property type="entry name" value="L,D-transpeptidase catalytic domain-like"/>
    <property type="match status" value="1"/>
</dbReference>
<evidence type="ECO:0000259" key="7">
    <source>
        <dbReference type="PROSITE" id="PS52029"/>
    </source>
</evidence>
<keyword evidence="3 6" id="KW-0133">Cell shape</keyword>
<dbReference type="PANTHER" id="PTHR30582:SF33">
    <property type="entry name" value="EXPORTED PROTEIN"/>
    <property type="match status" value="1"/>
</dbReference>
<dbReference type="AlphaFoldDB" id="A0A1I1QD41"/>
<dbReference type="InterPro" id="IPR050979">
    <property type="entry name" value="LD-transpeptidase"/>
</dbReference>
<name>A0A1I1QD41_9CLOT</name>
<keyword evidence="2" id="KW-0808">Transferase</keyword>
<dbReference type="CDD" id="cd16913">
    <property type="entry name" value="YkuD_like"/>
    <property type="match status" value="1"/>
</dbReference>
<organism evidence="8 9">
    <name type="scientific">Clostridium uliginosum</name>
    <dbReference type="NCBI Taxonomy" id="119641"/>
    <lineage>
        <taxon>Bacteria</taxon>
        <taxon>Bacillati</taxon>
        <taxon>Bacillota</taxon>
        <taxon>Clostridia</taxon>
        <taxon>Eubacteriales</taxon>
        <taxon>Clostridiaceae</taxon>
        <taxon>Clostridium</taxon>
    </lineage>
</organism>
<dbReference type="PROSITE" id="PS52029">
    <property type="entry name" value="LD_TPASE"/>
    <property type="match status" value="1"/>
</dbReference>
<feature type="domain" description="L,D-TPase catalytic" evidence="7">
    <location>
        <begin position="296"/>
        <end position="415"/>
    </location>
</feature>
<dbReference type="InterPro" id="IPR038054">
    <property type="entry name" value="LD_TPept-like_central_sf"/>
</dbReference>
<keyword evidence="9" id="KW-1185">Reference proteome</keyword>
<dbReference type="Pfam" id="PF03734">
    <property type="entry name" value="YkuD"/>
    <property type="match status" value="1"/>
</dbReference>
<keyword evidence="4 6" id="KW-0573">Peptidoglycan synthesis</keyword>
<accession>A0A1I1QD41</accession>
<dbReference type="SUPFAM" id="SSF141523">
    <property type="entry name" value="L,D-transpeptidase catalytic domain-like"/>
    <property type="match status" value="1"/>
</dbReference>
<dbReference type="EMBL" id="FOMG01000023">
    <property type="protein sequence ID" value="SFD17133.1"/>
    <property type="molecule type" value="Genomic_DNA"/>
</dbReference>
<dbReference type="InterPro" id="IPR005490">
    <property type="entry name" value="LD_TPept_cat_dom"/>
</dbReference>
<dbReference type="UniPathway" id="UPA00219"/>
<evidence type="ECO:0000256" key="2">
    <source>
        <dbReference type="ARBA" id="ARBA00022679"/>
    </source>
</evidence>
<dbReference type="Gene3D" id="3.10.20.800">
    <property type="match status" value="1"/>
</dbReference>
<dbReference type="InterPro" id="IPR038063">
    <property type="entry name" value="Transpep_catalytic_dom"/>
</dbReference>
<comment type="pathway">
    <text evidence="1 6">Cell wall biogenesis; peptidoglycan biosynthesis.</text>
</comment>
<dbReference type="GO" id="GO:0071555">
    <property type="term" value="P:cell wall organization"/>
    <property type="evidence" value="ECO:0007669"/>
    <property type="project" value="UniProtKB-UniRule"/>
</dbReference>
<dbReference type="STRING" id="119641.SAMN05421842_12332"/>
<dbReference type="GO" id="GO:0005576">
    <property type="term" value="C:extracellular region"/>
    <property type="evidence" value="ECO:0007669"/>
    <property type="project" value="TreeGrafter"/>
</dbReference>
<dbReference type="OrthoDB" id="3176960at2"/>
<evidence type="ECO:0000256" key="3">
    <source>
        <dbReference type="ARBA" id="ARBA00022960"/>
    </source>
</evidence>
<evidence type="ECO:0000313" key="9">
    <source>
        <dbReference type="Proteomes" id="UP000199263"/>
    </source>
</evidence>
<dbReference type="PANTHER" id="PTHR30582">
    <property type="entry name" value="L,D-TRANSPEPTIDASE"/>
    <property type="match status" value="1"/>
</dbReference>
<evidence type="ECO:0000256" key="4">
    <source>
        <dbReference type="ARBA" id="ARBA00022984"/>
    </source>
</evidence>
<reference evidence="8 9" key="1">
    <citation type="submission" date="2016-10" db="EMBL/GenBank/DDBJ databases">
        <authorList>
            <person name="de Groot N.N."/>
        </authorList>
    </citation>
    <scope>NUCLEOTIDE SEQUENCE [LARGE SCALE GENOMIC DNA]</scope>
    <source>
        <strain evidence="8 9">DSM 12992</strain>
    </source>
</reference>
<sequence length="416" mass="46515">MKGEKNKSNKVEKGIITFFCSLLAIYFVFLSNTISVSAKTVDKGEKEISAEAYILTLEERGGVKEQIQGSDIGLKYSEEISRVVSYDEKLLKEFVSKLSCFDGSKIIESKNAKVEYNGNGYAITKETYGNRIKKDVLYDNVVKSILNKDTTINLESIDCYENPRFIENCPIVAYANEALNKYISSNITYIFAGNTQVLDGSTIKDWIGIDENFQVTLDETKVRNYVDTMAYTYNALLGITIPVSGGYDGNNHSWIIDSSEETKELIENIKNGQTITKHPIYAQTEEASYFSDIGDTYVEIDMSSQHLWYYKNGYLIVNGDIVTGNVSGGCATPSGVYNLYYKQKDTVLRGPGYASPVCFWMPFNRGIGLHDASWRSEFGGEIYKENGSHGCVNAPYYVAKAVYDNISSGDPIICYN</sequence>
<feature type="active site" description="Nucleophile" evidence="6">
    <location>
        <position position="391"/>
    </location>
</feature>
<dbReference type="SUPFAM" id="SSF143985">
    <property type="entry name" value="L,D-transpeptidase pre-catalytic domain-like"/>
    <property type="match status" value="1"/>
</dbReference>
<dbReference type="Proteomes" id="UP000199263">
    <property type="component" value="Unassembled WGS sequence"/>
</dbReference>
<dbReference type="Pfam" id="PF12229">
    <property type="entry name" value="PG_binding_4"/>
    <property type="match status" value="1"/>
</dbReference>
<feature type="active site" description="Proton donor/acceptor" evidence="6">
    <location>
        <position position="370"/>
    </location>
</feature>
<keyword evidence="5 6" id="KW-0961">Cell wall biogenesis/degradation</keyword>
<dbReference type="GO" id="GO:0008360">
    <property type="term" value="P:regulation of cell shape"/>
    <property type="evidence" value="ECO:0007669"/>
    <property type="project" value="UniProtKB-UniRule"/>
</dbReference>
<protein>
    <submittedName>
        <fullName evidence="8">Putative peptidoglycan binding domain-containing protein</fullName>
    </submittedName>
</protein>
<dbReference type="GO" id="GO:0016740">
    <property type="term" value="F:transferase activity"/>
    <property type="evidence" value="ECO:0007669"/>
    <property type="project" value="UniProtKB-KW"/>
</dbReference>
<gene>
    <name evidence="8" type="ORF">SAMN05421842_12332</name>
</gene>
<evidence type="ECO:0000313" key="8">
    <source>
        <dbReference type="EMBL" id="SFD17133.1"/>
    </source>
</evidence>
<proteinExistence type="predicted"/>
<dbReference type="GO" id="GO:0071972">
    <property type="term" value="F:peptidoglycan L,D-transpeptidase activity"/>
    <property type="evidence" value="ECO:0007669"/>
    <property type="project" value="TreeGrafter"/>
</dbReference>
<dbReference type="GO" id="GO:0018104">
    <property type="term" value="P:peptidoglycan-protein cross-linking"/>
    <property type="evidence" value="ECO:0007669"/>
    <property type="project" value="TreeGrafter"/>
</dbReference>
<evidence type="ECO:0000256" key="1">
    <source>
        <dbReference type="ARBA" id="ARBA00004752"/>
    </source>
</evidence>
<evidence type="ECO:0000256" key="6">
    <source>
        <dbReference type="PROSITE-ProRule" id="PRU01373"/>
    </source>
</evidence>
<dbReference type="InterPro" id="IPR022029">
    <property type="entry name" value="YoaR-like_PG-bd"/>
</dbReference>